<dbReference type="GeneID" id="56453515"/>
<protein>
    <submittedName>
        <fullName evidence="3">Isochorismatase family protein</fullName>
    </submittedName>
</protein>
<gene>
    <name evidence="3" type="ORF">D3868_29980</name>
    <name evidence="2" type="ORF">SIM66_04275</name>
</gene>
<dbReference type="EMBL" id="JAWXYC010000002">
    <property type="protein sequence ID" value="MDX5950412.1"/>
    <property type="molecule type" value="Genomic_DNA"/>
</dbReference>
<name>A0A0P0EXV2_AZOBR</name>
<reference evidence="3 4" key="1">
    <citation type="submission" date="2018-09" db="EMBL/GenBank/DDBJ databases">
        <title>Whole genome based analysis of evolution and adaptive divergence in Indian and Brazilian strains of Azospirillum brasilense.</title>
        <authorList>
            <person name="Singh C."/>
            <person name="Tripathi A.K."/>
        </authorList>
    </citation>
    <scope>NUCLEOTIDE SEQUENCE [LARGE SCALE GENOMIC DNA]</scope>
    <source>
        <strain evidence="3 4">MTCC4038</strain>
        <plasmid evidence="3 4">p4</plasmid>
    </source>
</reference>
<evidence type="ECO:0000313" key="4">
    <source>
        <dbReference type="Proteomes" id="UP000298774"/>
    </source>
</evidence>
<evidence type="ECO:0000313" key="3">
    <source>
        <dbReference type="EMBL" id="QCO13249.1"/>
    </source>
</evidence>
<dbReference type="InterPro" id="IPR036380">
    <property type="entry name" value="Isochorismatase-like_sf"/>
</dbReference>
<dbReference type="PANTHER" id="PTHR47297">
    <property type="match status" value="1"/>
</dbReference>
<evidence type="ECO:0000313" key="2">
    <source>
        <dbReference type="EMBL" id="MDX5950412.1"/>
    </source>
</evidence>
<geneLocation type="plasmid" evidence="3 4">
    <name>p4</name>
</geneLocation>
<evidence type="ECO:0000313" key="5">
    <source>
        <dbReference type="Proteomes" id="UP001277471"/>
    </source>
</evidence>
<dbReference type="InterPro" id="IPR044717">
    <property type="entry name" value="NIC1"/>
</dbReference>
<dbReference type="Proteomes" id="UP000298774">
    <property type="component" value="Plasmid p4"/>
</dbReference>
<proteinExistence type="predicted"/>
<organism evidence="3 4">
    <name type="scientific">Azospirillum brasilense</name>
    <dbReference type="NCBI Taxonomy" id="192"/>
    <lineage>
        <taxon>Bacteria</taxon>
        <taxon>Pseudomonadati</taxon>
        <taxon>Pseudomonadota</taxon>
        <taxon>Alphaproteobacteria</taxon>
        <taxon>Rhodospirillales</taxon>
        <taxon>Azospirillaceae</taxon>
        <taxon>Azospirillum</taxon>
    </lineage>
</organism>
<dbReference type="Proteomes" id="UP001277471">
    <property type="component" value="Unassembled WGS sequence"/>
</dbReference>
<reference evidence="2 5" key="2">
    <citation type="submission" date="2023-11" db="EMBL/GenBank/DDBJ databases">
        <title>MicrobeMod: A computational toolkit for identifying prokaryotic methylation and restriction-modification with nanopore sequencing.</title>
        <authorList>
            <person name="Crits-Christoph A."/>
            <person name="Kang S.C."/>
            <person name="Lee H."/>
            <person name="Ostrov N."/>
        </authorList>
    </citation>
    <scope>NUCLEOTIDE SEQUENCE [LARGE SCALE GENOMIC DNA]</scope>
    <source>
        <strain evidence="2 5">ATCC 29145</strain>
    </source>
</reference>
<dbReference type="EMBL" id="CP032343">
    <property type="protein sequence ID" value="QCO13249.1"/>
    <property type="molecule type" value="Genomic_DNA"/>
</dbReference>
<dbReference type="PANTHER" id="PTHR47297:SF2">
    <property type="entry name" value="OS02G0606800 PROTEIN"/>
    <property type="match status" value="1"/>
</dbReference>
<evidence type="ECO:0000259" key="1">
    <source>
        <dbReference type="Pfam" id="PF00857"/>
    </source>
</evidence>
<accession>A0A0P0EXV2</accession>
<dbReference type="SUPFAM" id="SSF52499">
    <property type="entry name" value="Isochorismatase-like hydrolases"/>
    <property type="match status" value="1"/>
</dbReference>
<dbReference type="Gene3D" id="3.40.50.850">
    <property type="entry name" value="Isochorismatase-like"/>
    <property type="match status" value="1"/>
</dbReference>
<dbReference type="KEGG" id="abf:AMK58_27220"/>
<sequence length="250" mass="26822">MLDLMTRSDEALDTIRRTFPVALGDYAMPAGGTGLVIIDEVKGFAAVGCGPLAPAVPNAQVDRMIAETDRLARRFAGAGWPICVSLDRHDPDNPEPPYPPHCLIGTGHDELVSELAWLESEPSATLIAKDCINFFIGATELGADGKAGRNRLVDWVNGNRLVSVVTVGICTDVCVMDFVLTLLSARNHGMMPTLKDVVVYEPGCATYDLPEETARGLGLPETAAHPQEPAHHMGLYMMASRGALLSDTLR</sequence>
<feature type="domain" description="Isochorismatase-like" evidence="1">
    <location>
        <begin position="34"/>
        <end position="211"/>
    </location>
</feature>
<dbReference type="GO" id="GO:0008936">
    <property type="term" value="F:nicotinamidase activity"/>
    <property type="evidence" value="ECO:0007669"/>
    <property type="project" value="InterPro"/>
</dbReference>
<dbReference type="InterPro" id="IPR000868">
    <property type="entry name" value="Isochorismatase-like_dom"/>
</dbReference>
<keyword evidence="3" id="KW-0614">Plasmid</keyword>
<dbReference type="Pfam" id="PF00857">
    <property type="entry name" value="Isochorismatase"/>
    <property type="match status" value="1"/>
</dbReference>
<dbReference type="GO" id="GO:0019365">
    <property type="term" value="P:pyridine nucleotide salvage"/>
    <property type="evidence" value="ECO:0007669"/>
    <property type="project" value="InterPro"/>
</dbReference>
<dbReference type="RefSeq" id="WP_035680881.1">
    <property type="nucleotide sequence ID" value="NZ_CP012917.1"/>
</dbReference>
<dbReference type="AlphaFoldDB" id="A0A0P0EXV2"/>
<keyword evidence="5" id="KW-1185">Reference proteome</keyword>